<dbReference type="EMBL" id="UZAM01012692">
    <property type="protein sequence ID" value="VDP23013.1"/>
    <property type="molecule type" value="Genomic_DNA"/>
</dbReference>
<reference evidence="1 2" key="2">
    <citation type="submission" date="2018-11" db="EMBL/GenBank/DDBJ databases">
        <authorList>
            <consortium name="Pathogen Informatics"/>
        </authorList>
    </citation>
    <scope>NUCLEOTIDE SEQUENCE [LARGE SCALE GENOMIC DNA]</scope>
</reference>
<dbReference type="Proteomes" id="UP000270296">
    <property type="component" value="Unassembled WGS sequence"/>
</dbReference>
<dbReference type="InterPro" id="IPR036691">
    <property type="entry name" value="Endo/exonu/phosph_ase_sf"/>
</dbReference>
<name>A0A183J0L5_9BILA</name>
<evidence type="ECO:0000313" key="2">
    <source>
        <dbReference type="Proteomes" id="UP000270296"/>
    </source>
</evidence>
<dbReference type="Gene3D" id="3.60.10.10">
    <property type="entry name" value="Endonuclease/exonuclease/phosphatase"/>
    <property type="match status" value="1"/>
</dbReference>
<evidence type="ECO:0000313" key="3">
    <source>
        <dbReference type="WBParaSite" id="SBAD_0000975601-mRNA-1"/>
    </source>
</evidence>
<dbReference type="AlphaFoldDB" id="A0A183J0L5"/>
<organism evidence="3">
    <name type="scientific">Soboliphyme baturini</name>
    <dbReference type="NCBI Taxonomy" id="241478"/>
    <lineage>
        <taxon>Eukaryota</taxon>
        <taxon>Metazoa</taxon>
        <taxon>Ecdysozoa</taxon>
        <taxon>Nematoda</taxon>
        <taxon>Enoplea</taxon>
        <taxon>Dorylaimia</taxon>
        <taxon>Dioctophymatida</taxon>
        <taxon>Dioctophymatoidea</taxon>
        <taxon>Soboliphymatidae</taxon>
        <taxon>Soboliphyme</taxon>
    </lineage>
</organism>
<dbReference type="SUPFAM" id="SSF56219">
    <property type="entry name" value="DNase I-like"/>
    <property type="match status" value="1"/>
</dbReference>
<sequence length="179" mass="20067">MLVCRLATNNAKFGVVVVYTSNGVMGDQRKDEICESMHAVFASVPHHQLWIVAGDLNSQVGWDHSHWHHVMGLEACQRNGDNPRRKLQAKAFTFVQVSAHNLEGEYTFVEELQCALSKVPNTEAVTIMGNFNQHIGVDAEERNGVIGINGHCDLKNNHMKLLQFCAKNGLPIMNNFFEH</sequence>
<dbReference type="WBParaSite" id="SBAD_0000975601-mRNA-1">
    <property type="protein sequence ID" value="SBAD_0000975601-mRNA-1"/>
    <property type="gene ID" value="SBAD_0000975601"/>
</dbReference>
<reference evidence="3" key="1">
    <citation type="submission" date="2016-06" db="UniProtKB">
        <authorList>
            <consortium name="WormBaseParasite"/>
        </authorList>
    </citation>
    <scope>IDENTIFICATION</scope>
</reference>
<dbReference type="OrthoDB" id="5862865at2759"/>
<proteinExistence type="predicted"/>
<keyword evidence="2" id="KW-1185">Reference proteome</keyword>
<gene>
    <name evidence="1" type="ORF">SBAD_LOCUS9414</name>
</gene>
<accession>A0A183J0L5</accession>
<evidence type="ECO:0000313" key="1">
    <source>
        <dbReference type="EMBL" id="VDP23013.1"/>
    </source>
</evidence>
<protein>
    <submittedName>
        <fullName evidence="3">Endo/exonuclease/phosphatase domain-containing protein</fullName>
    </submittedName>
</protein>